<evidence type="ECO:0000313" key="2">
    <source>
        <dbReference type="Proteomes" id="UP001652621"/>
    </source>
</evidence>
<feature type="signal peptide" evidence="1">
    <location>
        <begin position="1"/>
        <end position="20"/>
    </location>
</feature>
<sequence>MKILAFAVFVIFLHSPFINGDKTFTIPADKRAALEAIIDQCREQVNLSPEMLNKIRHCKHGNVDVEENVKCFYECTLSKVGFFIDGVIQPTKIAKVLGPIIGMDKLNDIMAKCNNLTTGGSICDTVFNKYDCYCKNRVEVD</sequence>
<dbReference type="GeneID" id="131804544"/>
<keyword evidence="1" id="KW-0732">Signal</keyword>
<dbReference type="Proteomes" id="UP001652621">
    <property type="component" value="Unplaced"/>
</dbReference>
<evidence type="ECO:0000313" key="3">
    <source>
        <dbReference type="RefSeq" id="XP_058983546.1"/>
    </source>
</evidence>
<organism evidence="2 3">
    <name type="scientific">Musca domestica</name>
    <name type="common">House fly</name>
    <dbReference type="NCBI Taxonomy" id="7370"/>
    <lineage>
        <taxon>Eukaryota</taxon>
        <taxon>Metazoa</taxon>
        <taxon>Ecdysozoa</taxon>
        <taxon>Arthropoda</taxon>
        <taxon>Hexapoda</taxon>
        <taxon>Insecta</taxon>
        <taxon>Pterygota</taxon>
        <taxon>Neoptera</taxon>
        <taxon>Endopterygota</taxon>
        <taxon>Diptera</taxon>
        <taxon>Brachycera</taxon>
        <taxon>Muscomorpha</taxon>
        <taxon>Muscoidea</taxon>
        <taxon>Muscidae</taxon>
        <taxon>Musca</taxon>
    </lineage>
</organism>
<reference evidence="3" key="1">
    <citation type="submission" date="2025-08" db="UniProtKB">
        <authorList>
            <consortium name="RefSeq"/>
        </authorList>
    </citation>
    <scope>IDENTIFICATION</scope>
    <source>
        <strain evidence="3">Aabys</strain>
        <tissue evidence="3">Whole body</tissue>
    </source>
</reference>
<name>A0ABM3VCN6_MUSDO</name>
<gene>
    <name evidence="3" type="primary">LOC131804544</name>
</gene>
<dbReference type="RefSeq" id="XP_058983546.1">
    <property type="nucleotide sequence ID" value="XM_059127563.1"/>
</dbReference>
<evidence type="ECO:0000256" key="1">
    <source>
        <dbReference type="SAM" id="SignalP"/>
    </source>
</evidence>
<dbReference type="InterPro" id="IPR006170">
    <property type="entry name" value="PBP/GOBP"/>
</dbReference>
<dbReference type="Gene3D" id="1.10.238.20">
    <property type="entry name" value="Pheromone/general odorant binding protein domain"/>
    <property type="match status" value="1"/>
</dbReference>
<proteinExistence type="predicted"/>
<accession>A0ABM3VCN6</accession>
<feature type="chain" id="PRO_5045314218" evidence="1">
    <location>
        <begin position="21"/>
        <end position="141"/>
    </location>
</feature>
<keyword evidence="2" id="KW-1185">Reference proteome</keyword>
<dbReference type="SUPFAM" id="SSF47565">
    <property type="entry name" value="Insect pheromone/odorant-binding proteins"/>
    <property type="match status" value="1"/>
</dbReference>
<dbReference type="Pfam" id="PF01395">
    <property type="entry name" value="PBP_GOBP"/>
    <property type="match status" value="1"/>
</dbReference>
<dbReference type="CDD" id="cd23992">
    <property type="entry name" value="PBP_GOBP"/>
    <property type="match status" value="1"/>
</dbReference>
<dbReference type="InterPro" id="IPR036728">
    <property type="entry name" value="PBP_GOBP_sf"/>
</dbReference>
<protein>
    <submittedName>
        <fullName evidence="3">General odorant-binding protein 56d-like</fullName>
    </submittedName>
</protein>
<dbReference type="SMART" id="SM00708">
    <property type="entry name" value="PhBP"/>
    <property type="match status" value="1"/>
</dbReference>